<feature type="compositionally biased region" description="Low complexity" evidence="1">
    <location>
        <begin position="22"/>
        <end position="35"/>
    </location>
</feature>
<evidence type="ECO:0000313" key="2">
    <source>
        <dbReference type="EMBL" id="RPD58098.1"/>
    </source>
</evidence>
<reference evidence="2" key="1">
    <citation type="journal article" date="2018" name="Genome Biol. Evol.">
        <title>Genomics and development of Lentinus tigrinus, a white-rot wood-decaying mushroom with dimorphic fruiting bodies.</title>
        <authorList>
            <person name="Wu B."/>
            <person name="Xu Z."/>
            <person name="Knudson A."/>
            <person name="Carlson A."/>
            <person name="Chen N."/>
            <person name="Kovaka S."/>
            <person name="LaButti K."/>
            <person name="Lipzen A."/>
            <person name="Pennachio C."/>
            <person name="Riley R."/>
            <person name="Schakwitz W."/>
            <person name="Umezawa K."/>
            <person name="Ohm R.A."/>
            <person name="Grigoriev I.V."/>
            <person name="Nagy L.G."/>
            <person name="Gibbons J."/>
            <person name="Hibbett D."/>
        </authorList>
    </citation>
    <scope>NUCLEOTIDE SEQUENCE [LARGE SCALE GENOMIC DNA]</scope>
    <source>
        <strain evidence="2">ALCF2SS1-6</strain>
    </source>
</reference>
<feature type="compositionally biased region" description="Low complexity" evidence="1">
    <location>
        <begin position="187"/>
        <end position="198"/>
    </location>
</feature>
<sequence length="232" mass="24799">MSQPSQRRIHAAPSQRHIPGMSASRHQSSRSDSSRPFAPLHGLHYQSYNSLSTLPTLGSSCQLPVNTNRPRGHASSTSKSSKVPSSAYPVAPAPSGQQVPTSLSHSHCARRPAPSHAGSQGIYPAPSRAGSDGRSSKRRPPAHALPSSFQTIAPKRASPVATSPSYPGQSALHLLHGQRPGLDVGNSSLRSSPHTSSSGNSRKVNYYMDTRPAYRTTYTMGRTDPPPIHRHL</sequence>
<proteinExistence type="predicted"/>
<dbReference type="AlphaFoldDB" id="A0A5C2S3M0"/>
<feature type="compositionally biased region" description="Polar residues" evidence="1">
    <location>
        <begin position="96"/>
        <end position="105"/>
    </location>
</feature>
<accession>A0A5C2S3M0</accession>
<dbReference type="Proteomes" id="UP000313359">
    <property type="component" value="Unassembled WGS sequence"/>
</dbReference>
<feature type="compositionally biased region" description="Low complexity" evidence="1">
    <location>
        <begin position="74"/>
        <end position="95"/>
    </location>
</feature>
<gene>
    <name evidence="2" type="ORF">L227DRAFT_196572</name>
</gene>
<evidence type="ECO:0000313" key="3">
    <source>
        <dbReference type="Proteomes" id="UP000313359"/>
    </source>
</evidence>
<dbReference type="EMBL" id="ML122277">
    <property type="protein sequence ID" value="RPD58098.1"/>
    <property type="molecule type" value="Genomic_DNA"/>
</dbReference>
<protein>
    <submittedName>
        <fullName evidence="2">Uncharacterized protein</fullName>
    </submittedName>
</protein>
<name>A0A5C2S3M0_9APHY</name>
<feature type="region of interest" description="Disordered" evidence="1">
    <location>
        <begin position="1"/>
        <end position="41"/>
    </location>
</feature>
<evidence type="ECO:0000256" key="1">
    <source>
        <dbReference type="SAM" id="MobiDB-lite"/>
    </source>
</evidence>
<keyword evidence="3" id="KW-1185">Reference proteome</keyword>
<feature type="region of interest" description="Disordered" evidence="1">
    <location>
        <begin position="56"/>
        <end position="208"/>
    </location>
</feature>
<organism evidence="2 3">
    <name type="scientific">Lentinus tigrinus ALCF2SS1-6</name>
    <dbReference type="NCBI Taxonomy" id="1328759"/>
    <lineage>
        <taxon>Eukaryota</taxon>
        <taxon>Fungi</taxon>
        <taxon>Dikarya</taxon>
        <taxon>Basidiomycota</taxon>
        <taxon>Agaricomycotina</taxon>
        <taxon>Agaricomycetes</taxon>
        <taxon>Polyporales</taxon>
        <taxon>Polyporaceae</taxon>
        <taxon>Lentinus</taxon>
    </lineage>
</organism>
<feature type="compositionally biased region" description="Polar residues" evidence="1">
    <location>
        <begin position="56"/>
        <end position="69"/>
    </location>
</feature>